<reference evidence="2 3" key="1">
    <citation type="submission" date="2020-10" db="EMBL/GenBank/DDBJ databases">
        <authorList>
            <person name="Castelo-Branco R."/>
            <person name="Eusebio N."/>
            <person name="Adriana R."/>
            <person name="Vieira A."/>
            <person name="Brugerolle De Fraissinette N."/>
            <person name="Rezende De Castro R."/>
            <person name="Schneider M.P."/>
            <person name="Vasconcelos V."/>
            <person name="Leao P.N."/>
        </authorList>
    </citation>
    <scope>NUCLEOTIDE SEQUENCE [LARGE SCALE GENOMIC DNA]</scope>
    <source>
        <strain evidence="2 3">LEGE 03274</strain>
    </source>
</reference>
<sequence length="186" mass="21735">MIATQPLTDKLSSEQYLKDEQKSLVKREYINGEVYEMAGASSNHVTIAGNIFFLLKSHLRRSNCRVYISDMKVKIDHLNVFYYPDVIVTCSEEDKSLNYYKKQPQIIIEVLSDSTESFDRGDKFADYRSIETLQEYLLISQTKKRLDLFTKKDNNAWELTSFSEGENFRLNSINFTCEVTDIYEDI</sequence>
<proteinExistence type="predicted"/>
<dbReference type="GO" id="GO:0004519">
    <property type="term" value="F:endonuclease activity"/>
    <property type="evidence" value="ECO:0007669"/>
    <property type="project" value="UniProtKB-KW"/>
</dbReference>
<dbReference type="InterPro" id="IPR012296">
    <property type="entry name" value="Nuclease_put_TT1808"/>
</dbReference>
<organism evidence="2 3">
    <name type="scientific">Cyanobacterium stanieri LEGE 03274</name>
    <dbReference type="NCBI Taxonomy" id="1828756"/>
    <lineage>
        <taxon>Bacteria</taxon>
        <taxon>Bacillati</taxon>
        <taxon>Cyanobacteriota</taxon>
        <taxon>Cyanophyceae</taxon>
        <taxon>Oscillatoriophycideae</taxon>
        <taxon>Chroococcales</taxon>
        <taxon>Geminocystaceae</taxon>
        <taxon>Cyanobacterium</taxon>
    </lineage>
</organism>
<keyword evidence="2" id="KW-0540">Nuclease</keyword>
<dbReference type="RefSeq" id="WP_193799422.1">
    <property type="nucleotide sequence ID" value="NZ_JADEWC010000001.1"/>
</dbReference>
<evidence type="ECO:0000313" key="3">
    <source>
        <dbReference type="Proteomes" id="UP000654604"/>
    </source>
</evidence>
<dbReference type="PANTHER" id="PTHR36558:SF1">
    <property type="entry name" value="RESTRICTION ENDONUCLEASE DOMAIN-CONTAINING PROTEIN-RELATED"/>
    <property type="match status" value="1"/>
</dbReference>
<gene>
    <name evidence="2" type="ORF">IQ215_00825</name>
</gene>
<dbReference type="Pfam" id="PF05685">
    <property type="entry name" value="Uma2"/>
    <property type="match status" value="1"/>
</dbReference>
<keyword evidence="2" id="KW-0255">Endonuclease</keyword>
<dbReference type="Gene3D" id="3.90.1570.10">
    <property type="entry name" value="tt1808, chain A"/>
    <property type="match status" value="1"/>
</dbReference>
<keyword evidence="3" id="KW-1185">Reference proteome</keyword>
<name>A0ABR9V021_9CHRO</name>
<comment type="caution">
    <text evidence="2">The sequence shown here is derived from an EMBL/GenBank/DDBJ whole genome shotgun (WGS) entry which is preliminary data.</text>
</comment>
<dbReference type="CDD" id="cd06260">
    <property type="entry name" value="DUF820-like"/>
    <property type="match status" value="1"/>
</dbReference>
<feature type="domain" description="Putative restriction endonuclease" evidence="1">
    <location>
        <begin position="14"/>
        <end position="171"/>
    </location>
</feature>
<dbReference type="InterPro" id="IPR011335">
    <property type="entry name" value="Restrct_endonuc-II-like"/>
</dbReference>
<evidence type="ECO:0000313" key="2">
    <source>
        <dbReference type="EMBL" id="MBE9221230.1"/>
    </source>
</evidence>
<protein>
    <submittedName>
        <fullName evidence="2">Uma2 family endonuclease</fullName>
    </submittedName>
</protein>
<evidence type="ECO:0000259" key="1">
    <source>
        <dbReference type="Pfam" id="PF05685"/>
    </source>
</evidence>
<dbReference type="PANTHER" id="PTHR36558">
    <property type="entry name" value="GLR1098 PROTEIN"/>
    <property type="match status" value="1"/>
</dbReference>
<keyword evidence="2" id="KW-0378">Hydrolase</keyword>
<dbReference type="SUPFAM" id="SSF52980">
    <property type="entry name" value="Restriction endonuclease-like"/>
    <property type="match status" value="1"/>
</dbReference>
<accession>A0ABR9V021</accession>
<dbReference type="InterPro" id="IPR008538">
    <property type="entry name" value="Uma2"/>
</dbReference>
<dbReference type="Proteomes" id="UP000654604">
    <property type="component" value="Unassembled WGS sequence"/>
</dbReference>
<dbReference type="EMBL" id="JADEWC010000001">
    <property type="protein sequence ID" value="MBE9221230.1"/>
    <property type="molecule type" value="Genomic_DNA"/>
</dbReference>